<dbReference type="InterPro" id="IPR029058">
    <property type="entry name" value="AB_hydrolase_fold"/>
</dbReference>
<comment type="caution">
    <text evidence="4">The sequence shown here is derived from an EMBL/GenBank/DDBJ whole genome shotgun (WGS) entry which is preliminary data.</text>
</comment>
<evidence type="ECO:0000259" key="2">
    <source>
        <dbReference type="Pfam" id="PF00326"/>
    </source>
</evidence>
<evidence type="ECO:0000313" key="5">
    <source>
        <dbReference type="Proteomes" id="UP001517247"/>
    </source>
</evidence>
<gene>
    <name evidence="4" type="ORF">E6A44_011555</name>
</gene>
<keyword evidence="5" id="KW-1185">Reference proteome</keyword>
<dbReference type="PANTHER" id="PTHR11731">
    <property type="entry name" value="PROTEASE FAMILY S9B,C DIPEPTIDYL-PEPTIDASE IV-RELATED"/>
    <property type="match status" value="1"/>
</dbReference>
<evidence type="ECO:0000313" key="4">
    <source>
        <dbReference type="EMBL" id="MFN0256214.1"/>
    </source>
</evidence>
<evidence type="ECO:0000256" key="1">
    <source>
        <dbReference type="SAM" id="SignalP"/>
    </source>
</evidence>
<proteinExistence type="predicted"/>
<dbReference type="Pfam" id="PF00930">
    <property type="entry name" value="DPPIV_N"/>
    <property type="match status" value="1"/>
</dbReference>
<dbReference type="InterPro" id="IPR001375">
    <property type="entry name" value="Peptidase_S9_cat"/>
</dbReference>
<dbReference type="PANTHER" id="PTHR11731:SF193">
    <property type="entry name" value="DIPEPTIDYL PEPTIDASE 9"/>
    <property type="match status" value="1"/>
</dbReference>
<feature type="domain" description="Dipeptidylpeptidase IV N-terminal" evidence="3">
    <location>
        <begin position="348"/>
        <end position="517"/>
    </location>
</feature>
<organism evidence="4 5">
    <name type="scientific">Pedobacter ureilyticus</name>
    <dbReference type="NCBI Taxonomy" id="1393051"/>
    <lineage>
        <taxon>Bacteria</taxon>
        <taxon>Pseudomonadati</taxon>
        <taxon>Bacteroidota</taxon>
        <taxon>Sphingobacteriia</taxon>
        <taxon>Sphingobacteriales</taxon>
        <taxon>Sphingobacteriaceae</taxon>
        <taxon>Pedobacter</taxon>
    </lineage>
</organism>
<dbReference type="InterPro" id="IPR002469">
    <property type="entry name" value="Peptidase_S9B_N"/>
</dbReference>
<keyword evidence="1" id="KW-0732">Signal</keyword>
<reference evidence="4 5" key="1">
    <citation type="submission" date="2024-12" db="EMBL/GenBank/DDBJ databases">
        <authorList>
            <person name="Hu S."/>
        </authorList>
    </citation>
    <scope>NUCLEOTIDE SEQUENCE [LARGE SCALE GENOMIC DNA]</scope>
    <source>
        <strain evidence="4 5">THG-T11</strain>
    </source>
</reference>
<feature type="signal peptide" evidence="1">
    <location>
        <begin position="1"/>
        <end position="17"/>
    </location>
</feature>
<feature type="domain" description="Peptidase S9 prolyl oligopeptidase catalytic" evidence="2">
    <location>
        <begin position="607"/>
        <end position="802"/>
    </location>
</feature>
<accession>A0ABW9J6T3</accession>
<protein>
    <submittedName>
        <fullName evidence="4">Prolyl oligopeptidase family serine peptidase</fullName>
    </submittedName>
</protein>
<dbReference type="Pfam" id="PF00326">
    <property type="entry name" value="Peptidase_S9"/>
    <property type="match status" value="1"/>
</dbReference>
<evidence type="ECO:0000259" key="3">
    <source>
        <dbReference type="Pfam" id="PF00930"/>
    </source>
</evidence>
<dbReference type="RefSeq" id="WP_138723306.1">
    <property type="nucleotide sequence ID" value="NZ_SSHJ02000006.1"/>
</dbReference>
<name>A0ABW9J6T3_9SPHI</name>
<dbReference type="EMBL" id="SSHJ02000006">
    <property type="protein sequence ID" value="MFN0256214.1"/>
    <property type="molecule type" value="Genomic_DNA"/>
</dbReference>
<dbReference type="Gene3D" id="2.140.10.30">
    <property type="entry name" value="Dipeptidylpeptidase IV, N-terminal domain"/>
    <property type="match status" value="2"/>
</dbReference>
<dbReference type="SUPFAM" id="SSF53474">
    <property type="entry name" value="alpha/beta-Hydrolases"/>
    <property type="match status" value="1"/>
</dbReference>
<dbReference type="SUPFAM" id="SSF82171">
    <property type="entry name" value="DPP6 N-terminal domain-like"/>
    <property type="match status" value="1"/>
</dbReference>
<sequence>MKKLSFLFLLFATGANAQQFAPLSTLSVQKIMRDPKWMGTSPDNYRWSADSKTVFFNWNPENKDKAQPYKVNAATHKVDSAKSDEAEKNAVINYVYNRDKSLGLLEKGGDVYLTNLKSQKETRLTNTLERESNARFLYNNDVVYQRADNVYQLNLATGELKQLTNFVKGKSETPATASRPAGRPAPTGISQQDLWLKNDQTALFDIVKKRNAESGSRMMGRGRGFGMVNDNVKPRVIKPIHLDDDLMAGLVVSPDGKYISYRIIKPAVGNKNTIVPNYVTASGYTEDLNTRTKVGEALSTSITYVFDIEKDSVYALNVSQIPGIKDLPDYVKDYPKQLEERTKKNEDRKVNLNVVNWNESGSFAVVSGRSQDNKDFWILKLDPSTGQLTLIDRQRDEAWIGGPGVGRDVKWIDNQRFYFQSEATGYSHLYTYNVNTGEKRQLTSGKWEVQQVQLSKDKSTFYISGNKEHPGITHFYKLNVNGGELVQITSMKGGNEVTLSPDEKWLAINYSYMDKPWELYIQANKPGAKAVKITKSTSAEFDSYQWRQPDLVSFKNRHGDDVYARVYPAKNPHPNKPAVVFVHGAGYLQNVHYWWSQYFREYMFNNMLADNGYTVIDIDYTASSGYGRNHRTGIYRHMGGKDLTDQVDGVKMLVEKYGVNPKNVGLYGGSYGGFITLMGLFKEPDVFKSGAALRSVTDWAHYNHGYTSNILNEPINDPNAYKRSSPIYFADQLKGDLVMLHGMVDVNVHFQDIVRLTQRFIELGKDNWELAVYPVEDHGFVEPSSWTDEYKRIFKLFENTLKK</sequence>
<dbReference type="Gene3D" id="3.40.50.1820">
    <property type="entry name" value="alpha/beta hydrolase"/>
    <property type="match status" value="1"/>
</dbReference>
<dbReference type="Proteomes" id="UP001517247">
    <property type="component" value="Unassembled WGS sequence"/>
</dbReference>
<dbReference type="InterPro" id="IPR050278">
    <property type="entry name" value="Serine_Prot_S9B/DPPIV"/>
</dbReference>
<feature type="chain" id="PRO_5045224063" evidence="1">
    <location>
        <begin position="18"/>
        <end position="803"/>
    </location>
</feature>